<keyword evidence="1" id="KW-1133">Transmembrane helix</keyword>
<dbReference type="Proteomes" id="UP000235547">
    <property type="component" value="Unassembled WGS sequence"/>
</dbReference>
<sequence>MSTPRRWPAPSHPLQLILGLSLWSLWFVVLYGGLSVACEMAPPEPSRGVFTAHNATLGLLSLATLGLLLWLAWSCLSASRRQEGVACYLSMVSAGLHLFSGGGVVVVGLPLLMLPPCL</sequence>
<gene>
    <name evidence="2" type="ORF">C1H70_13105</name>
</gene>
<dbReference type="AlphaFoldDB" id="A0A2N7UFI8"/>
<accession>A0A2N7UFI8</accession>
<feature type="transmembrane region" description="Helical" evidence="1">
    <location>
        <begin position="54"/>
        <end position="73"/>
    </location>
</feature>
<organism evidence="2 3">
    <name type="scientific">Halomonas urumqiensis</name>
    <dbReference type="NCBI Taxonomy" id="1684789"/>
    <lineage>
        <taxon>Bacteria</taxon>
        <taxon>Pseudomonadati</taxon>
        <taxon>Pseudomonadota</taxon>
        <taxon>Gammaproteobacteria</taxon>
        <taxon>Oceanospirillales</taxon>
        <taxon>Halomonadaceae</taxon>
        <taxon>Halomonas</taxon>
    </lineage>
</organism>
<evidence type="ECO:0000313" key="2">
    <source>
        <dbReference type="EMBL" id="PMR79228.1"/>
    </source>
</evidence>
<feature type="transmembrane region" description="Helical" evidence="1">
    <location>
        <begin position="12"/>
        <end position="34"/>
    </location>
</feature>
<keyword evidence="1" id="KW-0812">Transmembrane</keyword>
<keyword evidence="3" id="KW-1185">Reference proteome</keyword>
<keyword evidence="1" id="KW-0472">Membrane</keyword>
<evidence type="ECO:0000313" key="3">
    <source>
        <dbReference type="Proteomes" id="UP000235547"/>
    </source>
</evidence>
<proteinExistence type="predicted"/>
<evidence type="ECO:0000256" key="1">
    <source>
        <dbReference type="SAM" id="Phobius"/>
    </source>
</evidence>
<protein>
    <submittedName>
        <fullName evidence="2">Uncharacterized protein</fullName>
    </submittedName>
</protein>
<dbReference type="EMBL" id="PNRG01000029">
    <property type="protein sequence ID" value="PMR79228.1"/>
    <property type="molecule type" value="Genomic_DNA"/>
</dbReference>
<dbReference type="RefSeq" id="WP_102588780.1">
    <property type="nucleotide sequence ID" value="NZ_BNAE01000001.1"/>
</dbReference>
<name>A0A2N7UFI8_9GAMM</name>
<feature type="transmembrane region" description="Helical" evidence="1">
    <location>
        <begin position="85"/>
        <end position="112"/>
    </location>
</feature>
<comment type="caution">
    <text evidence="2">The sequence shown here is derived from an EMBL/GenBank/DDBJ whole genome shotgun (WGS) entry which is preliminary data.</text>
</comment>
<reference evidence="2 3" key="1">
    <citation type="submission" date="2018-01" db="EMBL/GenBank/DDBJ databases">
        <title>Halomonas endophytica sp. nov., isolated from storage liquid in the stems of Populus euphratica.</title>
        <authorList>
            <person name="Chen C."/>
        </authorList>
    </citation>
    <scope>NUCLEOTIDE SEQUENCE [LARGE SCALE GENOMIC DNA]</scope>
    <source>
        <strain evidence="2 3">BZ-SZ-XJ27</strain>
    </source>
</reference>